<accession>A0A0F7KBY6</accession>
<dbReference type="GO" id="GO:0005829">
    <property type="term" value="C:cytosol"/>
    <property type="evidence" value="ECO:0007669"/>
    <property type="project" value="TreeGrafter"/>
</dbReference>
<dbReference type="RefSeq" id="WP_046848731.1">
    <property type="nucleotide sequence ID" value="NZ_CP011451.1"/>
</dbReference>
<gene>
    <name evidence="2" type="ORF">AAW31_00430</name>
    <name evidence="3" type="ORF">BCL69_101226</name>
</gene>
<dbReference type="Proteomes" id="UP000324176">
    <property type="component" value="Unassembled WGS sequence"/>
</dbReference>
<evidence type="ECO:0000313" key="3">
    <source>
        <dbReference type="EMBL" id="TYP91002.1"/>
    </source>
</evidence>
<dbReference type="EMBL" id="CP011451">
    <property type="protein sequence ID" value="AKH36628.1"/>
    <property type="molecule type" value="Genomic_DNA"/>
</dbReference>
<organism evidence="2 4">
    <name type="scientific">Nitrosomonas communis</name>
    <dbReference type="NCBI Taxonomy" id="44574"/>
    <lineage>
        <taxon>Bacteria</taxon>
        <taxon>Pseudomonadati</taxon>
        <taxon>Pseudomonadota</taxon>
        <taxon>Betaproteobacteria</taxon>
        <taxon>Nitrosomonadales</taxon>
        <taxon>Nitrosomonadaceae</taxon>
        <taxon>Nitrosomonas</taxon>
    </lineage>
</organism>
<dbReference type="CDD" id="cd01741">
    <property type="entry name" value="GATase1_1"/>
    <property type="match status" value="1"/>
</dbReference>
<dbReference type="AlphaFoldDB" id="A0A0F7KBY6"/>
<reference evidence="2 4" key="2">
    <citation type="journal article" date="2016" name="Genome Announc.">
        <title>Genome Sequence of Nitrosomonas communis Strain Nm2, a Mesophilic Ammonia-Oxidizing Bacterium Isolated from Mediterranean Soil.</title>
        <authorList>
            <person name="Kozlowski J.A."/>
            <person name="Kits K.D."/>
            <person name="Stein L.Y."/>
        </authorList>
    </citation>
    <scope>NUCLEOTIDE SEQUENCE [LARGE SCALE GENOMIC DNA]</scope>
    <source>
        <strain evidence="2 4">Nm2</strain>
    </source>
</reference>
<protein>
    <submittedName>
        <fullName evidence="2 3">Glutamine amidotransferase</fullName>
    </submittedName>
</protein>
<reference evidence="4" key="1">
    <citation type="submission" date="2015-05" db="EMBL/GenBank/DDBJ databases">
        <title>Draft genome of Nitrosomonas communis strain Nm2.</title>
        <authorList>
            <person name="Kozlowski J.A."/>
            <person name="Kits K.D."/>
            <person name="Stein L.Y."/>
        </authorList>
    </citation>
    <scope>NUCLEOTIDE SEQUENCE [LARGE SCALE GENOMIC DNA]</scope>
    <source>
        <strain evidence="4">Nm2</strain>
    </source>
</reference>
<evidence type="ECO:0000313" key="2">
    <source>
        <dbReference type="EMBL" id="AKH36628.1"/>
    </source>
</evidence>
<dbReference type="PANTHER" id="PTHR42695">
    <property type="entry name" value="GLUTAMINE AMIDOTRANSFERASE YLR126C-RELATED"/>
    <property type="match status" value="1"/>
</dbReference>
<dbReference type="PROSITE" id="PS51273">
    <property type="entry name" value="GATASE_TYPE_1"/>
    <property type="match status" value="1"/>
</dbReference>
<dbReference type="InterPro" id="IPR044992">
    <property type="entry name" value="ChyE-like"/>
</dbReference>
<dbReference type="KEGG" id="nco:AAW31_00430"/>
<dbReference type="GO" id="GO:0016740">
    <property type="term" value="F:transferase activity"/>
    <property type="evidence" value="ECO:0007669"/>
    <property type="project" value="UniProtKB-KW"/>
</dbReference>
<evidence type="ECO:0000259" key="1">
    <source>
        <dbReference type="Pfam" id="PF00117"/>
    </source>
</evidence>
<dbReference type="Pfam" id="PF00117">
    <property type="entry name" value="GATase"/>
    <property type="match status" value="1"/>
</dbReference>
<dbReference type="SUPFAM" id="SSF52317">
    <property type="entry name" value="Class I glutamine amidotransferase-like"/>
    <property type="match status" value="1"/>
</dbReference>
<proteinExistence type="predicted"/>
<dbReference type="EMBL" id="VNHT01000012">
    <property type="protein sequence ID" value="TYP91002.1"/>
    <property type="molecule type" value="Genomic_DNA"/>
</dbReference>
<evidence type="ECO:0000313" key="5">
    <source>
        <dbReference type="Proteomes" id="UP000324176"/>
    </source>
</evidence>
<feature type="domain" description="Glutamine amidotransferase" evidence="1">
    <location>
        <begin position="47"/>
        <end position="177"/>
    </location>
</feature>
<keyword evidence="4" id="KW-1185">Reference proteome</keyword>
<dbReference type="InterPro" id="IPR029062">
    <property type="entry name" value="Class_I_gatase-like"/>
</dbReference>
<dbReference type="InterPro" id="IPR017926">
    <property type="entry name" value="GATASE"/>
</dbReference>
<dbReference type="Gene3D" id="3.40.50.880">
    <property type="match status" value="1"/>
</dbReference>
<evidence type="ECO:0000313" key="4">
    <source>
        <dbReference type="Proteomes" id="UP000034156"/>
    </source>
</evidence>
<sequence length="237" mass="26324">MKPIAIFRFFPIEGPGYFATFLDNNHIPWQLISIDQGEGLPGNIYPFSGLVLMGGPMSVNDNLPWIGLLLDLIKQAVAHDVPVLGHCLGGQLMSKAFGGIIEANPIKELGWGKVRVADNPVAREWLGDVKEFELFHWHGETFSLPAGSSLLLSNDYCQNQAFALGIHLGMQCHVEMTEDMVLNWSRVNATEIIQNQASPAVQSADAMQMNLKSRVSKLNTIADHLYRKWIKALKTEE</sequence>
<dbReference type="OrthoDB" id="9813383at2"/>
<dbReference type="PATRIC" id="fig|44574.3.peg.107"/>
<name>A0A0F7KBY6_9PROT</name>
<keyword evidence="2" id="KW-0808">Transferase</keyword>
<reference evidence="3 5" key="3">
    <citation type="submission" date="2019-07" db="EMBL/GenBank/DDBJ databases">
        <title>Active sludge and wastewater microbial communities from Klosterneuburg, Austria.</title>
        <authorList>
            <person name="Wagner M."/>
        </authorList>
    </citation>
    <scope>NUCLEOTIDE SEQUENCE [LARGE SCALE GENOMIC DNA]</scope>
    <source>
        <strain evidence="3 5">Nm2</strain>
    </source>
</reference>
<dbReference type="Proteomes" id="UP000034156">
    <property type="component" value="Chromosome"/>
</dbReference>
<keyword evidence="2" id="KW-0315">Glutamine amidotransferase</keyword>
<dbReference type="PANTHER" id="PTHR42695:SF5">
    <property type="entry name" value="GLUTAMINE AMIDOTRANSFERASE YLR126C-RELATED"/>
    <property type="match status" value="1"/>
</dbReference>